<sequence length="408" mass="45279">MLSLNAYAIQEISTQSLIIKVVESRVETIQRLNDTYYNVLLRKGRKFTVTKVSSLDKVSLDKSLDSLPESRIVPSVMERSGKFSFSKVDGGVVNLLDDSSMLLPLLNSKFPLYGTVTATHITKRLTTALGFEGEESRTWFQCYFRAKNDRFSGQWAFASSSYDERKVKESILRAEEYASITGESELTDGNYDVVLSPLVMGNLMASVAYSASGYSIVTGNSFLSNKKPGDQVAGENFTLVDNPKGEELNSWEFDDEAVPTRKTPIVEKGIYSSPLLNIELGQILGMETTGNAGWVYPRPWTLEVSPGKLSETSLMDGNVILFNNNWYTRFQNRAEGQFSTVGRDAVVVIKNGKPVGVAGRVRIADKLGRIISNIQELSKERYAVAWWDAPLPGVYPFALVKDVHLSKA</sequence>
<feature type="domain" description="Metalloprotease TldD/E C-terminal" evidence="1">
    <location>
        <begin position="189"/>
        <end position="404"/>
    </location>
</feature>
<dbReference type="AlphaFoldDB" id="A0A2U9ISN9"/>
<dbReference type="STRING" id="1293036.GCA_001315825_01223"/>
<proteinExistence type="predicted"/>
<reference evidence="3" key="2">
    <citation type="submission" date="2020-03" db="EMBL/GenBank/DDBJ databases">
        <title>Complete Genome Sequences of Extremely Thermoacidophilic, Metal-Mobilizing Type-Strain Members of the Archaeal Family Sulfolobaceae: Acidianus brierleyi DSM-1651T, Acidianus sulfidivorans DSM-18786T, Metallosphaera hakonensis DSM-7519T, and Metallosphaera prunae DSM-10039T.</title>
        <authorList>
            <person name="Counts J.A."/>
            <person name="Kelly R.M."/>
        </authorList>
    </citation>
    <scope>NUCLEOTIDE SEQUENCE [LARGE SCALE GENOMIC DNA]</scope>
    <source>
        <strain evidence="3">HO1-1</strain>
    </source>
</reference>
<dbReference type="PANTHER" id="PTHR43666">
    <property type="entry name" value="TLDD PROTEIN"/>
    <property type="match status" value="1"/>
</dbReference>
<dbReference type="RefSeq" id="WP_054836497.1">
    <property type="nucleotide sequence ID" value="NZ_BBBA01000005.1"/>
</dbReference>
<dbReference type="GO" id="GO:0008237">
    <property type="term" value="F:metallopeptidase activity"/>
    <property type="evidence" value="ECO:0007669"/>
    <property type="project" value="InterPro"/>
</dbReference>
<dbReference type="EMBL" id="CP029287">
    <property type="protein sequence ID" value="AWR99024.1"/>
    <property type="molecule type" value="Genomic_DNA"/>
</dbReference>
<dbReference type="KEGG" id="mhk:DFR87_04200"/>
<dbReference type="PANTHER" id="PTHR43666:SF1">
    <property type="entry name" value="CONSERVED PROTEIN"/>
    <property type="match status" value="1"/>
</dbReference>
<evidence type="ECO:0000313" key="2">
    <source>
        <dbReference type="EMBL" id="AWR99024.1"/>
    </source>
</evidence>
<dbReference type="GeneID" id="36834516"/>
<dbReference type="InterPro" id="IPR045569">
    <property type="entry name" value="Metalloprtase-TldD/E_C"/>
</dbReference>
<name>A0A2U9ISN9_9CREN</name>
<reference evidence="3" key="3">
    <citation type="submission" date="2020-03" db="EMBL/GenBank/DDBJ databases">
        <title>Sequencing and Assembly of Multiple Reported Metal-Biooxidizing Members of the Extremely Thermoacidophilic Archaeal Family Sulfolobaceae.</title>
        <authorList>
            <person name="Counts J.A."/>
            <person name="Kelly R.M."/>
        </authorList>
    </citation>
    <scope>NUCLEOTIDE SEQUENCE [LARGE SCALE GENOMIC DNA]</scope>
    <source>
        <strain evidence="3">HO1-1</strain>
    </source>
</reference>
<reference evidence="2 3" key="1">
    <citation type="submission" date="2018-05" db="EMBL/GenBank/DDBJ databases">
        <title>Complete Genome Sequences of Extremely Thermoacidophilic, Metal-Mobilizing Type-Strain Members of the Archaeal Family Sulfolobaceae: Acidianus brierleyi DSM-1651T, Acidianus sulfidivorans DSM-18786T, Metallosphaera hakonensis DSM-7519T, and Metallosphaera prunae DSM-10039T.</title>
        <authorList>
            <person name="Counts J.A."/>
            <person name="Kelly R.M."/>
        </authorList>
    </citation>
    <scope>NUCLEOTIDE SEQUENCE [LARGE SCALE GENOMIC DNA]</scope>
    <source>
        <strain evidence="2 3">HO1-1</strain>
    </source>
</reference>
<accession>A0A2U9ISN9</accession>
<evidence type="ECO:0000313" key="3">
    <source>
        <dbReference type="Proteomes" id="UP000247586"/>
    </source>
</evidence>
<dbReference type="GO" id="GO:0006508">
    <property type="term" value="P:proteolysis"/>
    <property type="evidence" value="ECO:0007669"/>
    <property type="project" value="InterPro"/>
</dbReference>
<keyword evidence="3" id="KW-1185">Reference proteome</keyword>
<evidence type="ECO:0000259" key="1">
    <source>
        <dbReference type="Pfam" id="PF19289"/>
    </source>
</evidence>
<protein>
    <submittedName>
        <fullName evidence="2">TldD/PmbA family protein</fullName>
    </submittedName>
</protein>
<organism evidence="2 3">
    <name type="scientific">Metallosphaera hakonensis JCM 8857 = DSM 7519</name>
    <dbReference type="NCBI Taxonomy" id="1293036"/>
    <lineage>
        <taxon>Archaea</taxon>
        <taxon>Thermoproteota</taxon>
        <taxon>Thermoprotei</taxon>
        <taxon>Sulfolobales</taxon>
        <taxon>Sulfolobaceae</taxon>
        <taxon>Metallosphaera</taxon>
    </lineage>
</organism>
<dbReference type="Proteomes" id="UP000247586">
    <property type="component" value="Chromosome"/>
</dbReference>
<dbReference type="InterPro" id="IPR036059">
    <property type="entry name" value="TldD/PmbA_sf"/>
</dbReference>
<dbReference type="OrthoDB" id="84520at2157"/>
<gene>
    <name evidence="2" type="ORF">DFR87_04200</name>
</gene>
<dbReference type="Pfam" id="PF19289">
    <property type="entry name" value="PmbA_TldD_3rd"/>
    <property type="match status" value="1"/>
</dbReference>
<dbReference type="SUPFAM" id="SSF111283">
    <property type="entry name" value="Putative modulator of DNA gyrase, PmbA/TldD"/>
    <property type="match status" value="1"/>
</dbReference>